<dbReference type="Proteomes" id="UP000181951">
    <property type="component" value="Unassembled WGS sequence"/>
</dbReference>
<dbReference type="PRINTS" id="PR00080">
    <property type="entry name" value="SDRFAMILY"/>
</dbReference>
<dbReference type="GO" id="GO:0005829">
    <property type="term" value="C:cytosol"/>
    <property type="evidence" value="ECO:0007669"/>
    <property type="project" value="TreeGrafter"/>
</dbReference>
<dbReference type="Pfam" id="PF00106">
    <property type="entry name" value="adh_short"/>
    <property type="match status" value="1"/>
</dbReference>
<dbReference type="InterPro" id="IPR036291">
    <property type="entry name" value="NAD(P)-bd_dom_sf"/>
</dbReference>
<organism evidence="4 5">
    <name type="scientific">Actinacidiphila rubida</name>
    <dbReference type="NCBI Taxonomy" id="310780"/>
    <lineage>
        <taxon>Bacteria</taxon>
        <taxon>Bacillati</taxon>
        <taxon>Actinomycetota</taxon>
        <taxon>Actinomycetes</taxon>
        <taxon>Kitasatosporales</taxon>
        <taxon>Streptomycetaceae</taxon>
        <taxon>Actinacidiphila</taxon>
    </lineage>
</organism>
<dbReference type="RefSeq" id="WP_069466759.1">
    <property type="nucleotide sequence ID" value="NZ_FODD01000020.1"/>
</dbReference>
<evidence type="ECO:0000256" key="2">
    <source>
        <dbReference type="ARBA" id="ARBA00023002"/>
    </source>
</evidence>
<dbReference type="PANTHER" id="PTHR43391">
    <property type="entry name" value="RETINOL DEHYDROGENASE-RELATED"/>
    <property type="match status" value="1"/>
</dbReference>
<evidence type="ECO:0000256" key="3">
    <source>
        <dbReference type="RuleBase" id="RU000363"/>
    </source>
</evidence>
<dbReference type="EMBL" id="FODD01000020">
    <property type="protein sequence ID" value="SEO21442.1"/>
    <property type="molecule type" value="Genomic_DNA"/>
</dbReference>
<dbReference type="GO" id="GO:0016491">
    <property type="term" value="F:oxidoreductase activity"/>
    <property type="evidence" value="ECO:0007669"/>
    <property type="project" value="UniProtKB-KW"/>
</dbReference>
<comment type="similarity">
    <text evidence="1 3">Belongs to the short-chain dehydrogenases/reductases (SDR) family.</text>
</comment>
<proteinExistence type="inferred from homology"/>
<dbReference type="PROSITE" id="PS00061">
    <property type="entry name" value="ADH_SHORT"/>
    <property type="match status" value="1"/>
</dbReference>
<evidence type="ECO:0000313" key="5">
    <source>
        <dbReference type="Proteomes" id="UP000181951"/>
    </source>
</evidence>
<protein>
    <submittedName>
        <fullName evidence="4">Short-chain dehydrogenase</fullName>
    </submittedName>
</protein>
<keyword evidence="5" id="KW-1185">Reference proteome</keyword>
<evidence type="ECO:0000313" key="4">
    <source>
        <dbReference type="EMBL" id="SEO21442.1"/>
    </source>
</evidence>
<dbReference type="AlphaFoldDB" id="A0A1H8MVQ2"/>
<dbReference type="OrthoDB" id="3212478at2"/>
<dbReference type="Gene3D" id="3.40.50.720">
    <property type="entry name" value="NAD(P)-binding Rossmann-like Domain"/>
    <property type="match status" value="1"/>
</dbReference>
<dbReference type="InterPro" id="IPR020904">
    <property type="entry name" value="Sc_DH/Rdtase_CS"/>
</dbReference>
<dbReference type="STRING" id="310780.SAMN05216267_102026"/>
<reference evidence="4 5" key="1">
    <citation type="submission" date="2016-10" db="EMBL/GenBank/DDBJ databases">
        <authorList>
            <person name="de Groot N.N."/>
        </authorList>
    </citation>
    <scope>NUCLEOTIDE SEQUENCE [LARGE SCALE GENOMIC DNA]</scope>
    <source>
        <strain evidence="4 5">CGMCC 4.2026</strain>
    </source>
</reference>
<keyword evidence="2" id="KW-0560">Oxidoreductase</keyword>
<evidence type="ECO:0000256" key="1">
    <source>
        <dbReference type="ARBA" id="ARBA00006484"/>
    </source>
</evidence>
<gene>
    <name evidence="4" type="ORF">SAMN05216267_102026</name>
</gene>
<accession>A0A1H8MVQ2</accession>
<sequence length="242" mass="25773">MTTITDRTVLITGGNRGIGRGLVDEALARGAARVYVGTRRPLTAWDPRITPLTLDVTDQDAVRDAAARVESLDVLVTNAGVALPDVLDDRAALERHLAVNLFGTFDVTRAFLPHLLRSRGALVANLSVNGLAPLPVLPAYSVSKAAAFSLVQSLRVLLADRGVRVHAVMTGPVDTDMTRDLDVPKAPVRAVAQAVFDGVEKDEEEIFPDPMSAELADGWRGGMVKALARRLAEMPTGLPAAL</sequence>
<dbReference type="InterPro" id="IPR002347">
    <property type="entry name" value="SDR_fam"/>
</dbReference>
<dbReference type="SUPFAM" id="SSF51735">
    <property type="entry name" value="NAD(P)-binding Rossmann-fold domains"/>
    <property type="match status" value="1"/>
</dbReference>
<name>A0A1H8MVQ2_9ACTN</name>
<dbReference type="PANTHER" id="PTHR43391:SF91">
    <property type="entry name" value="OS04G0390700 PROTEIN"/>
    <property type="match status" value="1"/>
</dbReference>
<dbReference type="PRINTS" id="PR00081">
    <property type="entry name" value="GDHRDH"/>
</dbReference>